<comment type="caution">
    <text evidence="2">The sequence shown here is derived from an EMBL/GenBank/DDBJ whole genome shotgun (WGS) entry which is preliminary data.</text>
</comment>
<proteinExistence type="predicted"/>
<evidence type="ECO:0000313" key="2">
    <source>
        <dbReference type="EMBL" id="HAE7767464.1"/>
    </source>
</evidence>
<accession>A0A736VF15</accession>
<gene>
    <name evidence="2" type="ORF">GNB58_004555</name>
</gene>
<dbReference type="InterPro" id="IPR054252">
    <property type="entry name" value="Pam3_gp18"/>
</dbReference>
<dbReference type="Pfam" id="PF22479">
    <property type="entry name" value="Pam3_gp18"/>
    <property type="match status" value="1"/>
</dbReference>
<protein>
    <recommendedName>
        <fullName evidence="1">Cyanophage baseplate Pam3 plug gp18 domain-containing protein</fullName>
    </recommendedName>
</protein>
<feature type="domain" description="Cyanophage baseplate Pam3 plug gp18" evidence="1">
    <location>
        <begin position="4"/>
        <end position="99"/>
    </location>
</feature>
<dbReference type="AlphaFoldDB" id="A0A736VF15"/>
<dbReference type="EMBL" id="DAATAH010000089">
    <property type="protein sequence ID" value="HAE7767464.1"/>
    <property type="molecule type" value="Genomic_DNA"/>
</dbReference>
<sequence>MQINEIPLTGGNQKFRIDLDGTTYTLRTTWRDVAGWIMDVMDADGEPILMGVPVIPGVNLLEQYPHLGINGAMLLIGAKDAPEYPGANTLGSQHRLTFIQE</sequence>
<organism evidence="2">
    <name type="scientific">Salmonella enterica subsp. houtenae serovar 45:g,z51:-</name>
    <dbReference type="NCBI Taxonomy" id="1967611"/>
    <lineage>
        <taxon>Bacteria</taxon>
        <taxon>Pseudomonadati</taxon>
        <taxon>Pseudomonadota</taxon>
        <taxon>Gammaproteobacteria</taxon>
        <taxon>Enterobacterales</taxon>
        <taxon>Enterobacteriaceae</taxon>
        <taxon>Salmonella</taxon>
    </lineage>
</organism>
<evidence type="ECO:0000259" key="1">
    <source>
        <dbReference type="Pfam" id="PF22479"/>
    </source>
</evidence>
<reference evidence="2" key="1">
    <citation type="journal article" date="2018" name="Genome Biol.">
        <title>SKESA: strategic k-mer extension for scrupulous assemblies.</title>
        <authorList>
            <person name="Souvorov A."/>
            <person name="Agarwala R."/>
            <person name="Lipman D.J."/>
        </authorList>
    </citation>
    <scope>NUCLEOTIDE SEQUENCE</scope>
    <source>
        <strain evidence="2">2584-68</strain>
    </source>
</reference>
<name>A0A736VF15_SALHO</name>
<reference evidence="2" key="2">
    <citation type="submission" date="2018-07" db="EMBL/GenBank/DDBJ databases">
        <authorList>
            <consortium name="NCBI Pathogen Detection Project"/>
        </authorList>
    </citation>
    <scope>NUCLEOTIDE SEQUENCE</scope>
    <source>
        <strain evidence="2">2584-68</strain>
    </source>
</reference>